<sequence length="316" mass="33731">MAPQGRSPPSETSQPIEAASLRIEQTVQVSDVGIELEQSAQRTKAPKSHILTDISSMWHTQLSSPSPPATGSLIRKRVDKEEEDTYLVSSILKNSGAVQAYYGGGDRYGVDFLFAPGVPPAPGMAPGVGAQPLSVPQLFTPGLAAEDQFAVQQQFPQQPEYINVPGFGIGSCAGQFSATGGRGMGLGAGQRPFALYTTNLLTAPPDPRALHAPPPEIRIPANASISMSPFANADPSYQRCAINAVPTPSALLNRLKPPFGLVLNLYCSLKEGDQPVPLVTDTSIAHLPSLQDVHKPLCAIHRRREQMVLYALHDVQ</sequence>
<gene>
    <name evidence="1" type="ORF">EW145_g3039</name>
</gene>
<evidence type="ECO:0000313" key="2">
    <source>
        <dbReference type="Proteomes" id="UP000308199"/>
    </source>
</evidence>
<proteinExistence type="predicted"/>
<keyword evidence="2" id="KW-1185">Reference proteome</keyword>
<accession>A0A4S4L8T6</accession>
<protein>
    <submittedName>
        <fullName evidence="1">Uncharacterized protein</fullName>
    </submittedName>
</protein>
<dbReference type="AlphaFoldDB" id="A0A4S4L8T6"/>
<reference evidence="1 2" key="1">
    <citation type="submission" date="2019-02" db="EMBL/GenBank/DDBJ databases">
        <title>Genome sequencing of the rare red list fungi Phellinidium pouzarii.</title>
        <authorList>
            <person name="Buettner E."/>
            <person name="Kellner H."/>
        </authorList>
    </citation>
    <scope>NUCLEOTIDE SEQUENCE [LARGE SCALE GENOMIC DNA]</scope>
    <source>
        <strain evidence="1 2">DSM 108285</strain>
    </source>
</reference>
<name>A0A4S4L8T6_9AGAM</name>
<comment type="caution">
    <text evidence="1">The sequence shown here is derived from an EMBL/GenBank/DDBJ whole genome shotgun (WGS) entry which is preliminary data.</text>
</comment>
<dbReference type="Proteomes" id="UP000308199">
    <property type="component" value="Unassembled WGS sequence"/>
</dbReference>
<evidence type="ECO:0000313" key="1">
    <source>
        <dbReference type="EMBL" id="THH07944.1"/>
    </source>
</evidence>
<dbReference type="OrthoDB" id="49016at2759"/>
<dbReference type="EMBL" id="SGPK01000120">
    <property type="protein sequence ID" value="THH07944.1"/>
    <property type="molecule type" value="Genomic_DNA"/>
</dbReference>
<organism evidence="1 2">
    <name type="scientific">Phellinidium pouzarii</name>
    <dbReference type="NCBI Taxonomy" id="167371"/>
    <lineage>
        <taxon>Eukaryota</taxon>
        <taxon>Fungi</taxon>
        <taxon>Dikarya</taxon>
        <taxon>Basidiomycota</taxon>
        <taxon>Agaricomycotina</taxon>
        <taxon>Agaricomycetes</taxon>
        <taxon>Hymenochaetales</taxon>
        <taxon>Hymenochaetaceae</taxon>
        <taxon>Phellinidium</taxon>
    </lineage>
</organism>
<dbReference type="SUPFAM" id="SSF81995">
    <property type="entry name" value="beta-sandwich domain of Sec23/24"/>
    <property type="match status" value="1"/>
</dbReference>